<organism evidence="12 13">
    <name type="scientific">Candidatus Wirthbacteria bacterium CG2_30_54_11</name>
    <dbReference type="NCBI Taxonomy" id="1817892"/>
    <lineage>
        <taxon>Bacteria</taxon>
        <taxon>Candidatus Wirthbacteria</taxon>
    </lineage>
</organism>
<gene>
    <name evidence="12" type="ORF">AUK40_04625</name>
</gene>
<proteinExistence type="inferred from homology"/>
<dbReference type="InterPro" id="IPR013815">
    <property type="entry name" value="ATP_grasp_subdomain_1"/>
</dbReference>
<evidence type="ECO:0000256" key="5">
    <source>
        <dbReference type="ARBA" id="ARBA00022723"/>
    </source>
</evidence>
<dbReference type="GO" id="GO:0046872">
    <property type="term" value="F:metal ion binding"/>
    <property type="evidence" value="ECO:0007669"/>
    <property type="project" value="UniProtKB-KW"/>
</dbReference>
<comment type="cofactor">
    <cofactor evidence="1">
        <name>Mg(2+)</name>
        <dbReference type="ChEBI" id="CHEBI:18420"/>
    </cofactor>
</comment>
<dbReference type="InterPro" id="IPR011761">
    <property type="entry name" value="ATP-grasp"/>
</dbReference>
<evidence type="ECO:0000256" key="8">
    <source>
        <dbReference type="ARBA" id="ARBA00022842"/>
    </source>
</evidence>
<keyword evidence="8" id="KW-0460">Magnesium</keyword>
<keyword evidence="5" id="KW-0479">Metal-binding</keyword>
<name>A0A1J5IHW5_9BACT</name>
<dbReference type="EMBL" id="MNZT01000080">
    <property type="protein sequence ID" value="OIP96705.1"/>
    <property type="molecule type" value="Genomic_DNA"/>
</dbReference>
<keyword evidence="7 10" id="KW-0067">ATP-binding</keyword>
<dbReference type="GO" id="GO:0009085">
    <property type="term" value="P:lysine biosynthetic process"/>
    <property type="evidence" value="ECO:0007669"/>
    <property type="project" value="InterPro"/>
</dbReference>
<dbReference type="Pfam" id="PF22626">
    <property type="entry name" value="LysX_preATP_grasp"/>
    <property type="match status" value="1"/>
</dbReference>
<evidence type="ECO:0000256" key="2">
    <source>
        <dbReference type="ARBA" id="ARBA00006239"/>
    </source>
</evidence>
<evidence type="ECO:0000256" key="6">
    <source>
        <dbReference type="ARBA" id="ARBA00022741"/>
    </source>
</evidence>
<comment type="pathway">
    <text evidence="9">Amino-acid biosynthesis.</text>
</comment>
<dbReference type="Proteomes" id="UP000183245">
    <property type="component" value="Unassembled WGS sequence"/>
</dbReference>
<comment type="similarity">
    <text evidence="2">Belongs to the RimK family. LysX subfamily.</text>
</comment>
<protein>
    <submittedName>
        <fullName evidence="12">Lysine biosynthesis enzyme LysX</fullName>
    </submittedName>
</protein>
<dbReference type="PANTHER" id="PTHR21621:SF0">
    <property type="entry name" value="BETA-CITRYLGLUTAMATE SYNTHASE B-RELATED"/>
    <property type="match status" value="1"/>
</dbReference>
<dbReference type="InterPro" id="IPR004666">
    <property type="entry name" value="Rp_bS6_RimK/Lys_biosynth_LsyX"/>
</dbReference>
<dbReference type="Gene3D" id="3.30.470.20">
    <property type="entry name" value="ATP-grasp fold, B domain"/>
    <property type="match status" value="1"/>
</dbReference>
<dbReference type="Gene3D" id="3.30.1490.20">
    <property type="entry name" value="ATP-grasp fold, A domain"/>
    <property type="match status" value="1"/>
</dbReference>
<evidence type="ECO:0000256" key="10">
    <source>
        <dbReference type="PROSITE-ProRule" id="PRU00409"/>
    </source>
</evidence>
<dbReference type="InterPro" id="IPR011870">
    <property type="entry name" value="LysX_arch"/>
</dbReference>
<reference evidence="12 13" key="1">
    <citation type="journal article" date="2016" name="Environ. Microbiol.">
        <title>Genomic resolution of a cold subsurface aquifer community provides metabolic insights for novel microbes adapted to high CO concentrations.</title>
        <authorList>
            <person name="Probst A.J."/>
            <person name="Castelle C.J."/>
            <person name="Singh A."/>
            <person name="Brown C.T."/>
            <person name="Anantharaman K."/>
            <person name="Sharon I."/>
            <person name="Hug L.A."/>
            <person name="Burstein D."/>
            <person name="Emerson J.B."/>
            <person name="Thomas B.C."/>
            <person name="Banfield J.F."/>
        </authorList>
    </citation>
    <scope>NUCLEOTIDE SEQUENCE [LARGE SCALE GENOMIC DNA]</scope>
    <source>
        <strain evidence="12">CG2_30_54_11</strain>
    </source>
</reference>
<comment type="caution">
    <text evidence="12">The sequence shown here is derived from an EMBL/GenBank/DDBJ whole genome shotgun (WGS) entry which is preliminary data.</text>
</comment>
<dbReference type="GO" id="GO:0005737">
    <property type="term" value="C:cytoplasm"/>
    <property type="evidence" value="ECO:0007669"/>
    <property type="project" value="TreeGrafter"/>
</dbReference>
<dbReference type="SUPFAM" id="SSF56059">
    <property type="entry name" value="Glutathione synthetase ATP-binding domain-like"/>
    <property type="match status" value="1"/>
</dbReference>
<dbReference type="GO" id="GO:0005524">
    <property type="term" value="F:ATP binding"/>
    <property type="evidence" value="ECO:0007669"/>
    <property type="project" value="UniProtKB-UniRule"/>
</dbReference>
<evidence type="ECO:0000256" key="3">
    <source>
        <dbReference type="ARBA" id="ARBA00022598"/>
    </source>
</evidence>
<evidence type="ECO:0000256" key="9">
    <source>
        <dbReference type="ARBA" id="ARBA00029440"/>
    </source>
</evidence>
<accession>A0A1J5IHW5</accession>
<dbReference type="AlphaFoldDB" id="A0A1J5IHW5"/>
<evidence type="ECO:0000313" key="12">
    <source>
        <dbReference type="EMBL" id="OIP96705.1"/>
    </source>
</evidence>
<dbReference type="Pfam" id="PF08443">
    <property type="entry name" value="RimK"/>
    <property type="match status" value="1"/>
</dbReference>
<dbReference type="PROSITE" id="PS50975">
    <property type="entry name" value="ATP_GRASP"/>
    <property type="match status" value="1"/>
</dbReference>
<dbReference type="STRING" id="1817892.AUK40_04625"/>
<dbReference type="InterPro" id="IPR013651">
    <property type="entry name" value="ATP-grasp_RimK-type"/>
</dbReference>
<dbReference type="NCBIfam" id="TIGR02144">
    <property type="entry name" value="LysX_arch"/>
    <property type="match status" value="1"/>
</dbReference>
<feature type="domain" description="ATP-grasp" evidence="11">
    <location>
        <begin position="91"/>
        <end position="279"/>
    </location>
</feature>
<dbReference type="PANTHER" id="PTHR21621">
    <property type="entry name" value="RIBOSOMAL PROTEIN S6 MODIFICATION PROTEIN"/>
    <property type="match status" value="1"/>
</dbReference>
<dbReference type="GO" id="GO:0009432">
    <property type="term" value="P:SOS response"/>
    <property type="evidence" value="ECO:0007669"/>
    <property type="project" value="TreeGrafter"/>
</dbReference>
<dbReference type="Gene3D" id="3.40.50.20">
    <property type="match status" value="1"/>
</dbReference>
<keyword evidence="4" id="KW-0028">Amino-acid biosynthesis</keyword>
<keyword evidence="6 10" id="KW-0547">Nucleotide-binding</keyword>
<evidence type="ECO:0000256" key="4">
    <source>
        <dbReference type="ARBA" id="ARBA00022605"/>
    </source>
</evidence>
<dbReference type="FunFam" id="3.30.1490.20:FF:000025">
    <property type="entry name" value="Alpha-aminoadipate--LysW ligase LysX protein"/>
    <property type="match status" value="1"/>
</dbReference>
<dbReference type="GO" id="GO:0018169">
    <property type="term" value="F:ribosomal S6-glutamic acid ligase activity"/>
    <property type="evidence" value="ECO:0007669"/>
    <property type="project" value="TreeGrafter"/>
</dbReference>
<dbReference type="SUPFAM" id="SSF52440">
    <property type="entry name" value="PreATP-grasp domain"/>
    <property type="match status" value="1"/>
</dbReference>
<keyword evidence="3" id="KW-0436">Ligase</keyword>
<dbReference type="InterPro" id="IPR054562">
    <property type="entry name" value="LysX/ArgX_preATP_grasp"/>
</dbReference>
<dbReference type="InterPro" id="IPR016185">
    <property type="entry name" value="PreATP-grasp_dom_sf"/>
</dbReference>
<evidence type="ECO:0000256" key="7">
    <source>
        <dbReference type="ARBA" id="ARBA00022840"/>
    </source>
</evidence>
<dbReference type="NCBIfam" id="TIGR00768">
    <property type="entry name" value="rimK_fam"/>
    <property type="match status" value="1"/>
</dbReference>
<evidence type="ECO:0000256" key="1">
    <source>
        <dbReference type="ARBA" id="ARBA00001946"/>
    </source>
</evidence>
<evidence type="ECO:0000259" key="11">
    <source>
        <dbReference type="PROSITE" id="PS50975"/>
    </source>
</evidence>
<evidence type="ECO:0000313" key="13">
    <source>
        <dbReference type="Proteomes" id="UP000183245"/>
    </source>
</evidence>
<sequence length="281" mass="31142">MRAGILYNHIRKDERLIIAEAERRGMEIVLLRDEEISFPLESNPYEVDLVLERGIHHGRALETLKILENFGVRTLNSAACAEICGNKFLVTEALEAAQVPTPRSGIAFTRETALQMIEELGYPVVLKPAIGSWGTLLAKVNDRDAAEAVLDHKQKLGSYHHNVFYIQEFIDKPGRDIRVIVIGGEAVGAVLRKSAHWITHLDQGATLERCEMTTDLGSMAVSAAEAVGGEIVAVDIVESERGYLVLEVEYTVEFSQFSPFIDEQKVAVRIVDQMQKASDIG</sequence>